<protein>
    <recommendedName>
        <fullName evidence="1">TniQ domain-containing protein</fullName>
    </recommendedName>
</protein>
<dbReference type="InterPro" id="IPR009492">
    <property type="entry name" value="TniQ"/>
</dbReference>
<dbReference type="Pfam" id="PF06527">
    <property type="entry name" value="TniQ"/>
    <property type="match status" value="1"/>
</dbReference>
<gene>
    <name evidence="2" type="ORF">TRN7648_03293</name>
</gene>
<proteinExistence type="predicted"/>
<keyword evidence="3" id="KW-1185">Reference proteome</keyword>
<feature type="domain" description="TniQ" evidence="1">
    <location>
        <begin position="10"/>
        <end position="139"/>
    </location>
</feature>
<dbReference type="STRING" id="441103.TRN7648_03293"/>
<evidence type="ECO:0000259" key="1">
    <source>
        <dbReference type="Pfam" id="PF06527"/>
    </source>
</evidence>
<dbReference type="EMBL" id="CYSE01000006">
    <property type="protein sequence ID" value="CUH81022.1"/>
    <property type="molecule type" value="Genomic_DNA"/>
</dbReference>
<organism evidence="2 3">
    <name type="scientific">Tropicibacter naphthalenivorans</name>
    <dbReference type="NCBI Taxonomy" id="441103"/>
    <lineage>
        <taxon>Bacteria</taxon>
        <taxon>Pseudomonadati</taxon>
        <taxon>Pseudomonadota</taxon>
        <taxon>Alphaproteobacteria</taxon>
        <taxon>Rhodobacterales</taxon>
        <taxon>Roseobacteraceae</taxon>
        <taxon>Tropicibacter</taxon>
    </lineage>
</organism>
<dbReference type="Proteomes" id="UP000054935">
    <property type="component" value="Unassembled WGS sequence"/>
</dbReference>
<reference evidence="2 3" key="1">
    <citation type="submission" date="2015-09" db="EMBL/GenBank/DDBJ databases">
        <authorList>
            <consortium name="Swine Surveillance"/>
        </authorList>
    </citation>
    <scope>NUCLEOTIDE SEQUENCE [LARGE SCALE GENOMIC DNA]</scope>
    <source>
        <strain evidence="2 3">CECT 7648</strain>
    </source>
</reference>
<dbReference type="OrthoDB" id="7595282at2"/>
<accession>A0A0P1GH96</accession>
<sequence length="151" mass="16195">MALHPILPVIAGECLTSYLNRSAQWHCGMGLHDFLAFVDLPRAALTAPGSETLDRLEGLLGLPVSRLGEMTFTVDGDGGRMLAGLPVQFEFGDIRKTKYCPKCLLEDLKPDSPSHGVAVGRIGWQVAHIRSCPVHGVALLPGKIQSPAKSL</sequence>
<evidence type="ECO:0000313" key="3">
    <source>
        <dbReference type="Proteomes" id="UP000054935"/>
    </source>
</evidence>
<dbReference type="RefSeq" id="WP_058248722.1">
    <property type="nucleotide sequence ID" value="NZ_CYSE01000006.1"/>
</dbReference>
<evidence type="ECO:0000313" key="2">
    <source>
        <dbReference type="EMBL" id="CUH81022.1"/>
    </source>
</evidence>
<name>A0A0P1GH96_9RHOB</name>
<dbReference type="AlphaFoldDB" id="A0A0P1GH96"/>